<dbReference type="InParanoid" id="A0A0C3HGQ7"/>
<feature type="compositionally biased region" description="Basic residues" evidence="1">
    <location>
        <begin position="1"/>
        <end position="13"/>
    </location>
</feature>
<keyword evidence="3" id="KW-1185">Reference proteome</keyword>
<dbReference type="OrthoDB" id="10556112at2759"/>
<dbReference type="EMBL" id="KN832870">
    <property type="protein sequence ID" value="KIN07391.1"/>
    <property type="molecule type" value="Genomic_DNA"/>
</dbReference>
<dbReference type="HOGENOM" id="CLU_1054092_0_0_1"/>
<gene>
    <name evidence="2" type="ORF">OIDMADRAFT_139988</name>
</gene>
<dbReference type="AlphaFoldDB" id="A0A0C3HGQ7"/>
<name>A0A0C3HGQ7_OIDMZ</name>
<reference evidence="2 3" key="1">
    <citation type="submission" date="2014-04" db="EMBL/GenBank/DDBJ databases">
        <authorList>
            <consortium name="DOE Joint Genome Institute"/>
            <person name="Kuo A."/>
            <person name="Martino E."/>
            <person name="Perotto S."/>
            <person name="Kohler A."/>
            <person name="Nagy L.G."/>
            <person name="Floudas D."/>
            <person name="Copeland A."/>
            <person name="Barry K.W."/>
            <person name="Cichocki N."/>
            <person name="Veneault-Fourrey C."/>
            <person name="LaButti K."/>
            <person name="Lindquist E.A."/>
            <person name="Lipzen A."/>
            <person name="Lundell T."/>
            <person name="Morin E."/>
            <person name="Murat C."/>
            <person name="Sun H."/>
            <person name="Tunlid A."/>
            <person name="Henrissat B."/>
            <person name="Grigoriev I.V."/>
            <person name="Hibbett D.S."/>
            <person name="Martin F."/>
            <person name="Nordberg H.P."/>
            <person name="Cantor M.N."/>
            <person name="Hua S.X."/>
        </authorList>
    </citation>
    <scope>NUCLEOTIDE SEQUENCE [LARGE SCALE GENOMIC DNA]</scope>
    <source>
        <strain evidence="2 3">Zn</strain>
    </source>
</reference>
<evidence type="ECO:0008006" key="4">
    <source>
        <dbReference type="Google" id="ProtNLM"/>
    </source>
</evidence>
<reference evidence="3" key="2">
    <citation type="submission" date="2015-01" db="EMBL/GenBank/DDBJ databases">
        <title>Evolutionary Origins and Diversification of the Mycorrhizal Mutualists.</title>
        <authorList>
            <consortium name="DOE Joint Genome Institute"/>
            <consortium name="Mycorrhizal Genomics Consortium"/>
            <person name="Kohler A."/>
            <person name="Kuo A."/>
            <person name="Nagy L.G."/>
            <person name="Floudas D."/>
            <person name="Copeland A."/>
            <person name="Barry K.W."/>
            <person name="Cichocki N."/>
            <person name="Veneault-Fourrey C."/>
            <person name="LaButti K."/>
            <person name="Lindquist E.A."/>
            <person name="Lipzen A."/>
            <person name="Lundell T."/>
            <person name="Morin E."/>
            <person name="Murat C."/>
            <person name="Riley R."/>
            <person name="Ohm R."/>
            <person name="Sun H."/>
            <person name="Tunlid A."/>
            <person name="Henrissat B."/>
            <person name="Grigoriev I.V."/>
            <person name="Hibbett D.S."/>
            <person name="Martin F."/>
        </authorList>
    </citation>
    <scope>NUCLEOTIDE SEQUENCE [LARGE SCALE GENOMIC DNA]</scope>
    <source>
        <strain evidence="3">Zn</strain>
    </source>
</reference>
<dbReference type="Proteomes" id="UP000054321">
    <property type="component" value="Unassembled WGS sequence"/>
</dbReference>
<sequence length="264" mass="30406">MPGRAARKARNRSLHVPEERWKRATSEDERNGLAEELLAAMSHEDAVRQPIEPRYESWEERRRREESIACMPFTMCAWPGRVPCHINPSQSRADMGLPNEVLVSRDGYLGEDKDIVAAPEIGENEEVEEKGPCFVVPGNLMEMSGDIRCVICLEWRPASDFNSDQRRRFGNVSRCNYCLSARDCDLCSLFKHAKYFSKSPCRNNNRQPWCLDCMDWRERVDENARRGLPPPPRLGEVLQGEDAAMQKRFREILAQFVGSDEDED</sequence>
<feature type="compositionally biased region" description="Basic and acidic residues" evidence="1">
    <location>
        <begin position="15"/>
        <end position="29"/>
    </location>
</feature>
<proteinExistence type="predicted"/>
<protein>
    <recommendedName>
        <fullName evidence="4">Stc1 domain-containing protein</fullName>
    </recommendedName>
</protein>
<evidence type="ECO:0000313" key="3">
    <source>
        <dbReference type="Proteomes" id="UP000054321"/>
    </source>
</evidence>
<accession>A0A0C3HGQ7</accession>
<evidence type="ECO:0000313" key="2">
    <source>
        <dbReference type="EMBL" id="KIN07391.1"/>
    </source>
</evidence>
<evidence type="ECO:0000256" key="1">
    <source>
        <dbReference type="SAM" id="MobiDB-lite"/>
    </source>
</evidence>
<feature type="region of interest" description="Disordered" evidence="1">
    <location>
        <begin position="1"/>
        <end position="29"/>
    </location>
</feature>
<organism evidence="2 3">
    <name type="scientific">Oidiodendron maius (strain Zn)</name>
    <dbReference type="NCBI Taxonomy" id="913774"/>
    <lineage>
        <taxon>Eukaryota</taxon>
        <taxon>Fungi</taxon>
        <taxon>Dikarya</taxon>
        <taxon>Ascomycota</taxon>
        <taxon>Pezizomycotina</taxon>
        <taxon>Leotiomycetes</taxon>
        <taxon>Leotiomycetes incertae sedis</taxon>
        <taxon>Myxotrichaceae</taxon>
        <taxon>Oidiodendron</taxon>
    </lineage>
</organism>